<sequence length="457" mass="50832">MHAGSTPPPSQAPSPTPTLPPTAQVTQNRKRKREATTDSSPAPDVQAPSPLVTSRDLSKRPVLTISRGPTFHPVPDEPDFFKTDLHGVNIRGYRYTPAGISPPGSGSLFRTIECNPRSYRVSWEDRGQLIQVTKDGLGLLGWKGYKSARCNAPIREGKWYMEVKILRGGGARGPRDNGAEGSSVRLGWARREAMLTGPAGQDGYSYAYRDSTGEKVTLARPKPYGKPFRTGDVVGMYISLPPKRQPNPKDPQDPAHIRRDRIAIDLKGQEAFEIKEYAQTKEMEAIMEYAKKSMNTTSVPSATVKKANVPKPEKPAAKRPAPAPLRPLPKLEGSTIAFFVNGEPQGAAFEDIYDYLQLRPADAPTRNHRKRATEGGLKRHKEDICFDDGSLGYYPFISLFNSGAVRMNPGPDFAFTPPPDIDAVVRGQPVKEDQERTWRPICERYPEYMQEQDHRER</sequence>
<feature type="region of interest" description="Disordered" evidence="4">
    <location>
        <begin position="1"/>
        <end position="61"/>
    </location>
</feature>
<dbReference type="Gene3D" id="2.60.120.920">
    <property type="match status" value="1"/>
</dbReference>
<keyword evidence="2" id="KW-0539">Nucleus</keyword>
<evidence type="ECO:0000256" key="4">
    <source>
        <dbReference type="SAM" id="MobiDB-lite"/>
    </source>
</evidence>
<name>A0A0D7B809_9AGAR</name>
<dbReference type="GO" id="GO:0000976">
    <property type="term" value="F:transcription cis-regulatory region binding"/>
    <property type="evidence" value="ECO:0007669"/>
    <property type="project" value="TreeGrafter"/>
</dbReference>
<dbReference type="GO" id="GO:0048188">
    <property type="term" value="C:Set1C/COMPASS complex"/>
    <property type="evidence" value="ECO:0007669"/>
    <property type="project" value="InterPro"/>
</dbReference>
<dbReference type="OrthoDB" id="10266026at2759"/>
<accession>A0A0D7B809</accession>
<dbReference type="AlphaFoldDB" id="A0A0D7B809"/>
<feature type="domain" description="SPRY" evidence="5">
    <location>
        <begin position="156"/>
        <end position="413"/>
    </location>
</feature>
<dbReference type="PANTHER" id="PTHR10598:SF0">
    <property type="entry name" value="SET1_ASH2 HISTONE METHYLTRANSFERASE COMPLEX SUBUNIT ASH2"/>
    <property type="match status" value="1"/>
</dbReference>
<dbReference type="PANTHER" id="PTHR10598">
    <property type="entry name" value="SET1/ASH2 HISTONE METHYLTRANSFERASE COMPLEX SUBUNIT ASH2"/>
    <property type="match status" value="1"/>
</dbReference>
<dbReference type="STRING" id="1314674.A0A0D7B809"/>
<dbReference type="Pfam" id="PF00622">
    <property type="entry name" value="SPRY"/>
    <property type="match status" value="1"/>
</dbReference>
<dbReference type="CDD" id="cd12872">
    <property type="entry name" value="SPRY_Ash2"/>
    <property type="match status" value="1"/>
</dbReference>
<protein>
    <recommendedName>
        <fullName evidence="5">SPRY domain-containing protein</fullName>
    </recommendedName>
</protein>
<comment type="subcellular location">
    <subcellularLocation>
        <location evidence="1">Nucleus</location>
    </subcellularLocation>
</comment>
<evidence type="ECO:0000256" key="1">
    <source>
        <dbReference type="ARBA" id="ARBA00004123"/>
    </source>
</evidence>
<dbReference type="InterPro" id="IPR043136">
    <property type="entry name" value="B30.2/SPRY_sf"/>
</dbReference>
<feature type="compositionally biased region" description="Pro residues" evidence="4">
    <location>
        <begin position="1"/>
        <end position="20"/>
    </location>
</feature>
<evidence type="ECO:0000313" key="7">
    <source>
        <dbReference type="Proteomes" id="UP000054007"/>
    </source>
</evidence>
<evidence type="ECO:0000256" key="3">
    <source>
        <dbReference type="ARBA" id="ARBA00038149"/>
    </source>
</evidence>
<dbReference type="EMBL" id="KN880559">
    <property type="protein sequence ID" value="KIY66294.1"/>
    <property type="molecule type" value="Genomic_DNA"/>
</dbReference>
<evidence type="ECO:0000259" key="5">
    <source>
        <dbReference type="SMART" id="SM00449"/>
    </source>
</evidence>
<dbReference type="InterPro" id="IPR037353">
    <property type="entry name" value="ASH2"/>
</dbReference>
<keyword evidence="7" id="KW-1185">Reference proteome</keyword>
<reference evidence="6 7" key="1">
    <citation type="journal article" date="2015" name="Fungal Genet. Biol.">
        <title>Evolution of novel wood decay mechanisms in Agaricales revealed by the genome sequences of Fistulina hepatica and Cylindrobasidium torrendii.</title>
        <authorList>
            <person name="Floudas D."/>
            <person name="Held B.W."/>
            <person name="Riley R."/>
            <person name="Nagy L.G."/>
            <person name="Koehler G."/>
            <person name="Ransdell A.S."/>
            <person name="Younus H."/>
            <person name="Chow J."/>
            <person name="Chiniquy J."/>
            <person name="Lipzen A."/>
            <person name="Tritt A."/>
            <person name="Sun H."/>
            <person name="Haridas S."/>
            <person name="LaButti K."/>
            <person name="Ohm R.A."/>
            <person name="Kues U."/>
            <person name="Blanchette R.A."/>
            <person name="Grigoriev I.V."/>
            <person name="Minto R.E."/>
            <person name="Hibbett D.S."/>
        </authorList>
    </citation>
    <scope>NUCLEOTIDE SEQUENCE [LARGE SCALE GENOMIC DNA]</scope>
    <source>
        <strain evidence="6 7">FP15055 ss-10</strain>
    </source>
</reference>
<dbReference type="SMART" id="SM00449">
    <property type="entry name" value="SPRY"/>
    <property type="match status" value="1"/>
</dbReference>
<dbReference type="InterPro" id="IPR013320">
    <property type="entry name" value="ConA-like_dom_sf"/>
</dbReference>
<comment type="similarity">
    <text evidence="3">Belongs to the cclA family.</text>
</comment>
<evidence type="ECO:0000256" key="2">
    <source>
        <dbReference type="ARBA" id="ARBA00023242"/>
    </source>
</evidence>
<evidence type="ECO:0000313" key="6">
    <source>
        <dbReference type="EMBL" id="KIY66294.1"/>
    </source>
</evidence>
<gene>
    <name evidence="6" type="ORF">CYLTODRAFT_437499</name>
</gene>
<proteinExistence type="inferred from homology"/>
<feature type="region of interest" description="Disordered" evidence="4">
    <location>
        <begin position="304"/>
        <end position="327"/>
    </location>
</feature>
<dbReference type="Proteomes" id="UP000054007">
    <property type="component" value="Unassembled WGS sequence"/>
</dbReference>
<dbReference type="InterPro" id="IPR003877">
    <property type="entry name" value="SPRY_dom"/>
</dbReference>
<organism evidence="6 7">
    <name type="scientific">Cylindrobasidium torrendii FP15055 ss-10</name>
    <dbReference type="NCBI Taxonomy" id="1314674"/>
    <lineage>
        <taxon>Eukaryota</taxon>
        <taxon>Fungi</taxon>
        <taxon>Dikarya</taxon>
        <taxon>Basidiomycota</taxon>
        <taxon>Agaricomycotina</taxon>
        <taxon>Agaricomycetes</taxon>
        <taxon>Agaricomycetidae</taxon>
        <taxon>Agaricales</taxon>
        <taxon>Marasmiineae</taxon>
        <taxon>Physalacriaceae</taxon>
        <taxon>Cylindrobasidium</taxon>
    </lineage>
</organism>
<dbReference type="SUPFAM" id="SSF49899">
    <property type="entry name" value="Concanavalin A-like lectins/glucanases"/>
    <property type="match status" value="1"/>
</dbReference>